<keyword evidence="6" id="KW-0221">Differentiation</keyword>
<keyword evidence="11 19" id="KW-0472">Membrane</keyword>
<evidence type="ECO:0000256" key="5">
    <source>
        <dbReference type="ARBA" id="ARBA00022729"/>
    </source>
</evidence>
<accession>A0A670I769</accession>
<evidence type="ECO:0000256" key="1">
    <source>
        <dbReference type="ARBA" id="ARBA00010246"/>
    </source>
</evidence>
<keyword evidence="14" id="KW-0966">Cell projection</keyword>
<keyword evidence="24" id="KW-1185">Reference proteome</keyword>
<sequence>ETDGAGVSANPMWWTLQPSPSLCVSFNSSMVSHGTVLSYKYKDPRLIPHPCEAFYFGGQTPPAIYLGEKVFLSQDNFQSSLLPMTIPAIIESSPAEVTSALFVQNNRALFVINGKVYVYFYSTWKTWKVSAGIDSPVTDITNMDCCYSLKDINCYDTSNFIVAYTTGKPTESTDIFTSKNGGYRFVKTSPAGYENALIGIYNFVSLAQLGVILNKTDGDGEAYFTYTDMNLAHQEQGAEFDMKLYADESVIGIIPPGLRGFILLWTKDTFVFSFNHGLNVALITVHPTDKYVNVTLPVQGLCNVAANRNEIAALTKNQKLFYGTLDMESTQMVYIGDKTKGKPTDPCEAMMFENIGVLFFVSLIPSMDSALYHFQKCIINIQDTLMTLRPPLQPCPVEILSGNFHNKIYYIDMKQELHFNVTFVPKPGTGTHPYVTVSNPHALAFQAQIDQDGFTFDGNTKYRLHIRLLQQAFSGMSQLEFQDTVYSSRISTITVDIYNKAIFCIDMHPITALIVVGCSPKKHIKIAESTTACNRGLFQDIVLQNNFVYSIDRKVYDPQFLGRKKLSQPNLNITYRYDLWRCPILLYYDSPWLPVLELWDNDEFIEYVSADFVLYEIHGMHNYDYLLNEVEAECRTAAQNWITIMAEDPGKEPSDVWNRLLYENCKIPQENGPLPSASRPYHVLNRNEKNRILFPQYNGIYVFKAIVVDTYYSYCDLTTVFSVYVHGALPKSQINVGKTLISLLVIIFGSILMVYYFPKLMKENAKMKTVWWERVMHCCFHSVLRIHAGRGNGGGRHRLKKTFSHFLFLSALSKYEQNSAS</sequence>
<feature type="transmembrane region" description="Helical" evidence="19">
    <location>
        <begin position="740"/>
        <end position="758"/>
    </location>
</feature>
<protein>
    <recommendedName>
        <fullName evidence="16">Cation channel sperm-associated auxiliary subunit delta</fullName>
    </recommendedName>
    <alternativeName>
        <fullName evidence="17">Transmembrane protein 146</fullName>
    </alternativeName>
</protein>
<feature type="domain" description="CATSPERD beta-propeller" evidence="20">
    <location>
        <begin position="34"/>
        <end position="377"/>
    </location>
</feature>
<keyword evidence="8" id="KW-0744">Spermatogenesis</keyword>
<reference evidence="23" key="3">
    <citation type="submission" date="2025-09" db="UniProtKB">
        <authorList>
            <consortium name="Ensembl"/>
        </authorList>
    </citation>
    <scope>IDENTIFICATION</scope>
</reference>
<dbReference type="Proteomes" id="UP000472272">
    <property type="component" value="Chromosome 7"/>
</dbReference>
<evidence type="ECO:0000256" key="9">
    <source>
        <dbReference type="ARBA" id="ARBA00022989"/>
    </source>
</evidence>
<organism evidence="23 24">
    <name type="scientific">Podarcis muralis</name>
    <name type="common">Wall lizard</name>
    <name type="synonym">Lacerta muralis</name>
    <dbReference type="NCBI Taxonomy" id="64176"/>
    <lineage>
        <taxon>Eukaryota</taxon>
        <taxon>Metazoa</taxon>
        <taxon>Chordata</taxon>
        <taxon>Craniata</taxon>
        <taxon>Vertebrata</taxon>
        <taxon>Euteleostomi</taxon>
        <taxon>Lepidosauria</taxon>
        <taxon>Squamata</taxon>
        <taxon>Bifurcata</taxon>
        <taxon>Unidentata</taxon>
        <taxon>Episquamata</taxon>
        <taxon>Laterata</taxon>
        <taxon>Lacertibaenia</taxon>
        <taxon>Lacertidae</taxon>
        <taxon>Podarcis</taxon>
    </lineage>
</organism>
<evidence type="ECO:0000313" key="23">
    <source>
        <dbReference type="Ensembl" id="ENSPMRP00000007620.1"/>
    </source>
</evidence>
<evidence type="ECO:0000256" key="8">
    <source>
        <dbReference type="ARBA" id="ARBA00022871"/>
    </source>
</evidence>
<dbReference type="Pfam" id="PF23747">
    <property type="entry name" value="Ig-like_CATSPERD"/>
    <property type="match status" value="1"/>
</dbReference>
<evidence type="ECO:0000259" key="22">
    <source>
        <dbReference type="Pfam" id="PF23747"/>
    </source>
</evidence>
<keyword evidence="3" id="KW-1003">Cell membrane</keyword>
<evidence type="ECO:0000256" key="11">
    <source>
        <dbReference type="ARBA" id="ARBA00023136"/>
    </source>
</evidence>
<comment type="function">
    <text evidence="18">Auxiliary component of the CatSper complex, a complex involved in sperm cell hyperactivation. Sperm cell hyperactivation is needed for sperm motility which is essential late in the preparation of sperm for fertilization. Required for CATSPER1 stability before intraflagellar transport and/or incorporation of the CatSper complex channel into the flagellar membrane.</text>
</comment>
<dbReference type="AlphaFoldDB" id="A0A670I769"/>
<evidence type="ECO:0000256" key="2">
    <source>
        <dbReference type="ARBA" id="ARBA00022473"/>
    </source>
</evidence>
<keyword evidence="7" id="KW-0282">Flagellum</keyword>
<evidence type="ECO:0000256" key="3">
    <source>
        <dbReference type="ARBA" id="ARBA00022475"/>
    </source>
</evidence>
<feature type="domain" description="CATSPERD Ig-like" evidence="22">
    <location>
        <begin position="397"/>
        <end position="516"/>
    </location>
</feature>
<dbReference type="GO" id="GO:0048240">
    <property type="term" value="P:sperm capacitation"/>
    <property type="evidence" value="ECO:0007669"/>
    <property type="project" value="TreeGrafter"/>
</dbReference>
<keyword evidence="2" id="KW-0217">Developmental protein</keyword>
<evidence type="ECO:0000256" key="13">
    <source>
        <dbReference type="ARBA" id="ARBA00023180"/>
    </source>
</evidence>
<dbReference type="Pfam" id="PF15020">
    <property type="entry name" value="Beta-prop_CATSPERD"/>
    <property type="match status" value="1"/>
</dbReference>
<evidence type="ECO:0000256" key="12">
    <source>
        <dbReference type="ARBA" id="ARBA00023157"/>
    </source>
</evidence>
<reference evidence="23" key="2">
    <citation type="submission" date="2025-08" db="UniProtKB">
        <authorList>
            <consortium name="Ensembl"/>
        </authorList>
    </citation>
    <scope>IDENTIFICATION</scope>
</reference>
<evidence type="ECO:0000256" key="4">
    <source>
        <dbReference type="ARBA" id="ARBA00022692"/>
    </source>
</evidence>
<dbReference type="InterPro" id="IPR055451">
    <property type="entry name" value="Ig-like_CATSPERD"/>
</dbReference>
<dbReference type="GO" id="GO:0030317">
    <property type="term" value="P:flagellated sperm motility"/>
    <property type="evidence" value="ECO:0007669"/>
    <property type="project" value="TreeGrafter"/>
</dbReference>
<evidence type="ECO:0000313" key="24">
    <source>
        <dbReference type="Proteomes" id="UP000472272"/>
    </source>
</evidence>
<dbReference type="GO" id="GO:0097228">
    <property type="term" value="C:sperm principal piece"/>
    <property type="evidence" value="ECO:0007669"/>
    <property type="project" value="TreeGrafter"/>
</dbReference>
<comment type="similarity">
    <text evidence="1">Belongs to the CATSPERD family.</text>
</comment>
<dbReference type="InterPro" id="IPR053814">
    <property type="entry name" value="CATSPERD/E_C"/>
</dbReference>
<dbReference type="InterPro" id="IPR053813">
    <property type="entry name" value="CATSPERD_beta-prop"/>
</dbReference>
<feature type="domain" description="CATSPERD/E C-terminal" evidence="21">
    <location>
        <begin position="546"/>
        <end position="764"/>
    </location>
</feature>
<evidence type="ECO:0000256" key="10">
    <source>
        <dbReference type="ARBA" id="ARBA00023069"/>
    </source>
</evidence>
<proteinExistence type="inferred from homology"/>
<comment type="subcellular location">
    <subcellularLocation>
        <location evidence="15">Cell projection</location>
        <location evidence="15">Cilium</location>
        <location evidence="15">Flagellum membrane</location>
        <topology evidence="15">Single-pass type I membrane protein</topology>
    </subcellularLocation>
</comment>
<evidence type="ECO:0000256" key="14">
    <source>
        <dbReference type="ARBA" id="ARBA00023273"/>
    </source>
</evidence>
<dbReference type="PANTHER" id="PTHR33722:SF1">
    <property type="entry name" value="CATION CHANNEL SPERM-ASSOCIATED AUXILIARY SUBUNIT DELTA"/>
    <property type="match status" value="1"/>
</dbReference>
<evidence type="ECO:0000259" key="21">
    <source>
        <dbReference type="Pfam" id="PF22850"/>
    </source>
</evidence>
<reference evidence="23 24" key="1">
    <citation type="journal article" date="2019" name="Proc. Natl. Acad. Sci. U.S.A.">
        <title>Regulatory changes in pterin and carotenoid genes underlie balanced color polymorphisms in the wall lizard.</title>
        <authorList>
            <person name="Andrade P."/>
            <person name="Pinho C."/>
            <person name="Perez I de Lanuza G."/>
            <person name="Afonso S."/>
            <person name="Brejcha J."/>
            <person name="Rubin C.J."/>
            <person name="Wallerman O."/>
            <person name="Pereira P."/>
            <person name="Sabatino S.J."/>
            <person name="Bellati A."/>
            <person name="Pellitteri-Rosa D."/>
            <person name="Bosakova Z."/>
            <person name="Bunikis I."/>
            <person name="Carretero M.A."/>
            <person name="Feiner N."/>
            <person name="Marsik P."/>
            <person name="Pauperio F."/>
            <person name="Salvi D."/>
            <person name="Soler L."/>
            <person name="While G.M."/>
            <person name="Uller T."/>
            <person name="Font E."/>
            <person name="Andersson L."/>
            <person name="Carneiro M."/>
        </authorList>
    </citation>
    <scope>NUCLEOTIDE SEQUENCE</scope>
</reference>
<evidence type="ECO:0000256" key="17">
    <source>
        <dbReference type="ARBA" id="ARBA00041424"/>
    </source>
</evidence>
<dbReference type="GO" id="GO:0036128">
    <property type="term" value="C:CatSper complex"/>
    <property type="evidence" value="ECO:0007669"/>
    <property type="project" value="InterPro"/>
</dbReference>
<name>A0A670I769_PODMU</name>
<evidence type="ECO:0000256" key="15">
    <source>
        <dbReference type="ARBA" id="ARBA00037793"/>
    </source>
</evidence>
<dbReference type="PANTHER" id="PTHR33722">
    <property type="entry name" value="CATION CHANNEL SPERM-ASSOCIATED PROTEIN SUBUNIT DELTA-RELATED"/>
    <property type="match status" value="1"/>
</dbReference>
<evidence type="ECO:0000256" key="16">
    <source>
        <dbReference type="ARBA" id="ARBA00040129"/>
    </source>
</evidence>
<evidence type="ECO:0000256" key="19">
    <source>
        <dbReference type="SAM" id="Phobius"/>
    </source>
</evidence>
<evidence type="ECO:0000256" key="6">
    <source>
        <dbReference type="ARBA" id="ARBA00022782"/>
    </source>
</evidence>
<keyword evidence="9 19" id="KW-1133">Transmembrane helix</keyword>
<keyword evidence="12" id="KW-1015">Disulfide bond</keyword>
<keyword evidence="4 19" id="KW-0812">Transmembrane</keyword>
<evidence type="ECO:0000256" key="7">
    <source>
        <dbReference type="ARBA" id="ARBA00022846"/>
    </source>
</evidence>
<keyword evidence="5" id="KW-0732">Signal</keyword>
<evidence type="ECO:0000256" key="18">
    <source>
        <dbReference type="ARBA" id="ARBA00046028"/>
    </source>
</evidence>
<dbReference type="InterPro" id="IPR028751">
    <property type="entry name" value="CATSPERD/E"/>
</dbReference>
<keyword evidence="10" id="KW-0969">Cilium</keyword>
<keyword evidence="13" id="KW-0325">Glycoprotein</keyword>
<dbReference type="OMA" id="HPYILHH"/>
<evidence type="ECO:0000259" key="20">
    <source>
        <dbReference type="Pfam" id="PF15020"/>
    </source>
</evidence>
<dbReference type="Pfam" id="PF22850">
    <property type="entry name" value="CATSPERD-E_C"/>
    <property type="match status" value="1"/>
</dbReference>
<dbReference type="GeneTree" id="ENSGT00940000162714"/>
<dbReference type="Ensembl" id="ENSPMRT00000008161.1">
    <property type="protein sequence ID" value="ENSPMRP00000007620.1"/>
    <property type="gene ID" value="ENSPMRG00000005150.1"/>
</dbReference>